<keyword evidence="1" id="KW-0732">Signal</keyword>
<protein>
    <recommendedName>
        <fullName evidence="2">Beta-lactamase class A catalytic domain-containing protein</fullName>
    </recommendedName>
</protein>
<name>A0A4D4KRV5_STRVO</name>
<keyword evidence="4" id="KW-1185">Reference proteome</keyword>
<dbReference type="SUPFAM" id="SSF56601">
    <property type="entry name" value="beta-lactamase/transpeptidase-like"/>
    <property type="match status" value="1"/>
</dbReference>
<dbReference type="PANTHER" id="PTHR35333">
    <property type="entry name" value="BETA-LACTAMASE"/>
    <property type="match status" value="1"/>
</dbReference>
<evidence type="ECO:0000313" key="3">
    <source>
        <dbReference type="EMBL" id="GDY51655.1"/>
    </source>
</evidence>
<dbReference type="PANTHER" id="PTHR35333:SF3">
    <property type="entry name" value="BETA-LACTAMASE-TYPE TRANSPEPTIDASE FOLD CONTAINING PROTEIN"/>
    <property type="match status" value="1"/>
</dbReference>
<dbReference type="GO" id="GO:0030655">
    <property type="term" value="P:beta-lactam antibiotic catabolic process"/>
    <property type="evidence" value="ECO:0007669"/>
    <property type="project" value="InterPro"/>
</dbReference>
<dbReference type="InterPro" id="IPR012338">
    <property type="entry name" value="Beta-lactam/transpept-like"/>
</dbReference>
<feature type="chain" id="PRO_5020404204" description="Beta-lactamase class A catalytic domain-containing protein" evidence="1">
    <location>
        <begin position="44"/>
        <end position="304"/>
    </location>
</feature>
<evidence type="ECO:0000256" key="1">
    <source>
        <dbReference type="SAM" id="SignalP"/>
    </source>
</evidence>
<dbReference type="Gene3D" id="3.40.710.10">
    <property type="entry name" value="DD-peptidase/beta-lactamase superfamily"/>
    <property type="match status" value="1"/>
</dbReference>
<dbReference type="GO" id="GO:0008800">
    <property type="term" value="F:beta-lactamase activity"/>
    <property type="evidence" value="ECO:0007669"/>
    <property type="project" value="InterPro"/>
</dbReference>
<dbReference type="InterPro" id="IPR000871">
    <property type="entry name" value="Beta-lactam_class-A"/>
</dbReference>
<dbReference type="AlphaFoldDB" id="A0A4D4KRV5"/>
<dbReference type="Pfam" id="PF13354">
    <property type="entry name" value="Beta-lactamase2"/>
    <property type="match status" value="1"/>
</dbReference>
<gene>
    <name evidence="3" type="ORF">SVIO_022780</name>
</gene>
<dbReference type="EMBL" id="BJHW01000001">
    <property type="protein sequence ID" value="GDY51655.1"/>
    <property type="molecule type" value="Genomic_DNA"/>
</dbReference>
<sequence>MDKHTMGRHRRISRLPRTTLASRAALAAGALVPTIASVGSAHAAAPQAVICTSDEPGLADKLSEDINSALDGSTATTAISLHDRATNTTCTLDADRTFDSASTVKVTVLATLLWDAQKDDRALTQEEKDRAIAMITKSDNDATTALWKQLGADKINGFLRAAGMTNTVLDGEGHWGLTQITANDEEKLLNLVTHVNPVLGEDSRGYILKLMGEVVPEQRWGTPAGAPGDAQVHVKNGWLERATNGWRVHSLGAFTGGDHDYTITVLSRDNATMDDGIANIEGIARVVHQDLNAPGAASARSAQR</sequence>
<feature type="domain" description="Beta-lactamase class A catalytic" evidence="2">
    <location>
        <begin position="132"/>
        <end position="265"/>
    </location>
</feature>
<organism evidence="3 4">
    <name type="scientific">Streptomyces violaceusniger</name>
    <dbReference type="NCBI Taxonomy" id="68280"/>
    <lineage>
        <taxon>Bacteria</taxon>
        <taxon>Bacillati</taxon>
        <taxon>Actinomycetota</taxon>
        <taxon>Actinomycetes</taxon>
        <taxon>Kitasatosporales</taxon>
        <taxon>Streptomycetaceae</taxon>
        <taxon>Streptomyces</taxon>
        <taxon>Streptomyces violaceusniger group</taxon>
    </lineage>
</organism>
<comment type="caution">
    <text evidence="3">The sequence shown here is derived from an EMBL/GenBank/DDBJ whole genome shotgun (WGS) entry which is preliminary data.</text>
</comment>
<dbReference type="InterPro" id="IPR045155">
    <property type="entry name" value="Beta-lactam_cat"/>
</dbReference>
<feature type="signal peptide" evidence="1">
    <location>
        <begin position="1"/>
        <end position="43"/>
    </location>
</feature>
<evidence type="ECO:0000259" key="2">
    <source>
        <dbReference type="Pfam" id="PF13354"/>
    </source>
</evidence>
<accession>A0A4D4KRV5</accession>
<dbReference type="GO" id="GO:0046677">
    <property type="term" value="P:response to antibiotic"/>
    <property type="evidence" value="ECO:0007669"/>
    <property type="project" value="InterPro"/>
</dbReference>
<dbReference type="Proteomes" id="UP000301309">
    <property type="component" value="Unassembled WGS sequence"/>
</dbReference>
<evidence type="ECO:0000313" key="4">
    <source>
        <dbReference type="Proteomes" id="UP000301309"/>
    </source>
</evidence>
<reference evidence="3 4" key="1">
    <citation type="journal article" date="2020" name="Int. J. Syst. Evol. Microbiol.">
        <title>Reclassification of Streptomyces castelarensis and Streptomyces sporoclivatus as later heterotypic synonyms of Streptomyces antimycoticus.</title>
        <authorList>
            <person name="Komaki H."/>
            <person name="Tamura T."/>
        </authorList>
    </citation>
    <scope>NUCLEOTIDE SEQUENCE [LARGE SCALE GENOMIC DNA]</scope>
    <source>
        <strain evidence="3 4">NBRC 13459</strain>
    </source>
</reference>
<proteinExistence type="predicted"/>